<dbReference type="GO" id="GO:0090729">
    <property type="term" value="F:toxin activity"/>
    <property type="evidence" value="ECO:0007669"/>
    <property type="project" value="UniProtKB-KW"/>
</dbReference>
<protein>
    <submittedName>
        <fullName evidence="8">Filamentous hemagglutinin</fullName>
    </submittedName>
</protein>
<dbReference type="Proteomes" id="UP000236551">
    <property type="component" value="Chromosome"/>
</dbReference>
<evidence type="ECO:0000256" key="2">
    <source>
        <dbReference type="ARBA" id="ARBA00022656"/>
    </source>
</evidence>
<dbReference type="Gene3D" id="2.160.20.10">
    <property type="entry name" value="Single-stranded right-handed beta-helix, Pectin lyase-like"/>
    <property type="match status" value="1"/>
</dbReference>
<dbReference type="InterPro" id="IPR024973">
    <property type="entry name" value="ESPR"/>
</dbReference>
<keyword evidence="3" id="KW-1266">Target cell cytoplasm</keyword>
<feature type="compositionally biased region" description="Low complexity" evidence="6">
    <location>
        <begin position="2199"/>
        <end position="2215"/>
    </location>
</feature>
<dbReference type="SMART" id="SM00912">
    <property type="entry name" value="Haemagg_act"/>
    <property type="match status" value="1"/>
</dbReference>
<reference evidence="8 9" key="1">
    <citation type="submission" date="2017-11" db="EMBL/GenBank/DDBJ databases">
        <title>Escherichia coli CV839-15 Genome sequencing and assembly.</title>
        <authorList>
            <person name="Li Z."/>
            <person name="Song N."/>
            <person name="Li W."/>
            <person name="Philip H.R."/>
            <person name="Bu Z."/>
            <person name="Siguo L."/>
        </authorList>
    </citation>
    <scope>NUCLEOTIDE SEQUENCE [LARGE SCALE GENOMIC DNA]</scope>
    <source>
        <strain evidence="8 9">CV839-15</strain>
    </source>
</reference>
<dbReference type="InterPro" id="IPR044927">
    <property type="entry name" value="Endonuclea_NS_2"/>
</dbReference>
<dbReference type="Pfam" id="PF13930">
    <property type="entry name" value="Endonuclea_NS_2"/>
    <property type="match status" value="1"/>
</dbReference>
<dbReference type="InterPro" id="IPR008619">
    <property type="entry name" value="Filamentous_hemagglutn_rpt"/>
</dbReference>
<evidence type="ECO:0000313" key="9">
    <source>
        <dbReference type="Proteomes" id="UP000236551"/>
    </source>
</evidence>
<gene>
    <name evidence="8" type="primary">fhaB</name>
    <name evidence="8" type="ORF">CV83915_03040</name>
</gene>
<dbReference type="Pfam" id="PF05594">
    <property type="entry name" value="Fil_haemagg"/>
    <property type="match status" value="10"/>
</dbReference>
<dbReference type="Pfam" id="PF05860">
    <property type="entry name" value="TPS"/>
    <property type="match status" value="1"/>
</dbReference>
<comment type="similarity">
    <text evidence="5">In the N-terminal section; belongs to the CdiA toxin family.</text>
</comment>
<evidence type="ECO:0000256" key="3">
    <source>
        <dbReference type="ARBA" id="ARBA00022913"/>
    </source>
</evidence>
<evidence type="ECO:0000256" key="5">
    <source>
        <dbReference type="ARBA" id="ARBA00024043"/>
    </source>
</evidence>
<feature type="region of interest" description="Disordered" evidence="6">
    <location>
        <begin position="2027"/>
        <end position="2048"/>
    </location>
</feature>
<dbReference type="InterPro" id="IPR008638">
    <property type="entry name" value="FhaB/CdiA-like_TPS"/>
</dbReference>
<keyword evidence="2" id="KW-0800">Toxin</keyword>
<evidence type="ECO:0000313" key="8">
    <source>
        <dbReference type="EMBL" id="ATZ33341.1"/>
    </source>
</evidence>
<evidence type="ECO:0000256" key="4">
    <source>
        <dbReference type="ARBA" id="ARBA00023026"/>
    </source>
</evidence>
<accession>A0A2H4TUW0</accession>
<dbReference type="InterPro" id="IPR006914">
    <property type="entry name" value="VENN_dom"/>
</dbReference>
<feature type="domain" description="Filamentous haemagglutinin FhaB/tRNA nuclease CdiA-like TPS" evidence="7">
    <location>
        <begin position="88"/>
        <end position="208"/>
    </location>
</feature>
<dbReference type="InterPro" id="IPR012334">
    <property type="entry name" value="Pectin_lyas_fold"/>
</dbReference>
<proteinExistence type="inferred from homology"/>
<dbReference type="Pfam" id="PF13332">
    <property type="entry name" value="Fil_haemagg_2"/>
    <property type="match status" value="2"/>
</dbReference>
<dbReference type="NCBIfam" id="TIGR01901">
    <property type="entry name" value="adhes_NPXG"/>
    <property type="match status" value="1"/>
</dbReference>
<dbReference type="NCBIfam" id="TIGR01731">
    <property type="entry name" value="fil_hemag_20aa"/>
    <property type="match status" value="23"/>
</dbReference>
<evidence type="ECO:0000259" key="7">
    <source>
        <dbReference type="SMART" id="SM00912"/>
    </source>
</evidence>
<dbReference type="EMBL" id="CP024978">
    <property type="protein sequence ID" value="ATZ33341.1"/>
    <property type="molecule type" value="Genomic_DNA"/>
</dbReference>
<organism evidence="8 9">
    <name type="scientific">Escherichia coli</name>
    <dbReference type="NCBI Taxonomy" id="562"/>
    <lineage>
        <taxon>Bacteria</taxon>
        <taxon>Pseudomonadati</taxon>
        <taxon>Pseudomonadota</taxon>
        <taxon>Gammaproteobacteria</taxon>
        <taxon>Enterobacterales</taxon>
        <taxon>Enterobacteriaceae</taxon>
        <taxon>Escherichia</taxon>
    </lineage>
</organism>
<dbReference type="InterPro" id="IPR025157">
    <property type="entry name" value="Hemagglutinin_rpt"/>
</dbReference>
<evidence type="ECO:0000256" key="6">
    <source>
        <dbReference type="SAM" id="MobiDB-lite"/>
    </source>
</evidence>
<dbReference type="InterPro" id="IPR011050">
    <property type="entry name" value="Pectin_lyase_fold/virulence"/>
</dbReference>
<dbReference type="Pfam" id="PF04829">
    <property type="entry name" value="PT-VENN"/>
    <property type="match status" value="1"/>
</dbReference>
<dbReference type="InterPro" id="IPR010069">
    <property type="entry name" value="CdiA_FHA1_rpt"/>
</dbReference>
<feature type="region of interest" description="Disordered" evidence="6">
    <location>
        <begin position="2199"/>
        <end position="2220"/>
    </location>
</feature>
<name>A0A2H4TUW0_ECOLX</name>
<comment type="subcellular location">
    <subcellularLocation>
        <location evidence="1">Target cell</location>
        <location evidence="1">Target cell cytoplasm</location>
    </subcellularLocation>
</comment>
<feature type="region of interest" description="Disordered" evidence="6">
    <location>
        <begin position="2363"/>
        <end position="2383"/>
    </location>
</feature>
<dbReference type="Pfam" id="PF13018">
    <property type="entry name" value="ESPR"/>
    <property type="match status" value="1"/>
</dbReference>
<dbReference type="SUPFAM" id="SSF51126">
    <property type="entry name" value="Pectin lyase-like"/>
    <property type="match status" value="1"/>
</dbReference>
<keyword evidence="4" id="KW-0843">Virulence</keyword>
<evidence type="ECO:0000256" key="1">
    <source>
        <dbReference type="ARBA" id="ARBA00004219"/>
    </source>
</evidence>
<feature type="compositionally biased region" description="Basic and acidic residues" evidence="6">
    <location>
        <begin position="2029"/>
        <end position="2041"/>
    </location>
</feature>
<sequence length="3079" mass="318999">MNRNCYRIIFNKARGMLMVVADIARSGRAGTSLSSRTGYPHRQRICRVTPLAFSLWLASGMVHSVSAAGIVADHDAPGHQQPTIMQTASGIPQVNIQTPSAGGVSHNTYSQFDVGNKGVILNNAHNNVQTQLGGMVAGNPWLAKGEARIILNEVNSRNPSQLNGFVEVAGKKAQVVIANPAGISCDGCGFINANRATLTTGQPQMKNGSLTGFSVERGEIQITGKGMDASRTDYTDIIARSVKINAGIWAQDLKVTTGRNNVDIAHGQIEKKTGDVSSQPQMALDVASLGGMYAGKIRLVGTETGVGVRNAGHIGAQAGAVTLTADGRIENSGSISAKTDVHLATTRELHNSGSVYAGQDTQIQSDGVFTHTGSVASRRNTRIQTARLIGGERSLLAAGVKDDGRLAAAGNLTVSTTGELAAHGQVLSGGDMQLKGQGLDLGNSRIQGQHTELNATSGNLSTQNAQLSAGTLSARTAGQFSNNGGTINADTLQISAQSLSNRKGSLIQTGTGDFSLSLPGSVDNREGLLAANGAVRLDALSLDNRKGKVQAAQSGSLQVKTTSAVDNQQGRLLASSDILINTQALNNDNGLISAAAGTGRIKTQQSVSNTEGRMESAGRLDISAGSLNNHQGTVVSDGLSVTLDGALDNTSGRLLSQKTLSVSGSELVSDDGLIQSGSDMTLDVQDGVLSNRNTKTRGGISSAGTLTVRAGMLNNQQGFMVGQKDMTLNAGTLDNRQGVLGSQASLQISSGTLMNQKGALKAGTDMLLSGGDVSNQEGTLAAGGDLNTHLNVLENQQGTVVSNGNSRLDVTRFDNQGGRLVAQQSLTLSSTDIINDASGLIQSGASLNLRADTLSNRNSGDRGGVISQGAMTLNAGTLDSTAGVLLSGDALSLTAGVVNNTSGQVVANGLLGWNSQALNNQSGLIQGKGISINTAGQTLDNRGGTLNSLQELTVSTGAMDNRGGTVGAKTTADLSTTSLDNREGGRLVSEGELRLHTGGLQNSHGQIQSVGYILFDSVRGVVDNVSGLIRSGSAITLNALQFINRHTQNTGQGLEAQTIHITTQDLDNQEGSILADRTLTVMADRTLSNNDGVLSSGATLSVSGRQLAFSNRDGVVKAGQSVSVTAGQLGGDGKLLSPGDMTLKSNTAFSNSGQTIANGNLTLSVNGDVTNTGSLLAGSRLDLNSIRLENTEKGEISAGQTWLNVTDTLLNRGLIDGKYTHLQANTLTNSGTGRIYGDAVGASAATFNNLDENGVAATLAGRERVDLGVQTLNNRTHSLIYSAGDMHIGGTLDANGAATGKAGVLNNHSATIEAAGYLALSAGQINNVNDHFTTERVVVSTEKVTEYQLSGSDKRWSASEPGVYVDNDSSNSLKKLHTPEGARDKFTQYDYTRTVEETRVKDSDPGKILSGAGMTIVADKLLNDKSQVVAGGLLTIPSGSVENVSVSGERHVTDSGTSTYYYRIRKKGKDKQGEKTSQYTPPTVIQSITLKPGELTSHGQIQGSQVTLSPLKPQGTDVQTGQAGNVDAAVAATDRIPLRPVVSAGEPVILLPGQQFEVSTPQGRIHVAGPDTRLPDSSLFKTNPAVNVPYLVETDPRFTNQKTWLGSDYMQKAFSQNGDNMLKRLGDGFYEQRLIREQVVALTGQRYLDGYSNDEEQFKALMDAGIAFGKQYNLTPGVALTAEQMALLTGDIVWLVNTTVTLPDGSTQTVQVPQVYARVKPGDVNSAGALIAGRDMVMKLDGDLFNSGKLAGKQTVQLRAENIHNQAGIIQGANVSLTARTDINSTGGLLQATDSLLAMAGRDINLTTTTRTAQSDAGQNHFERTSIDSVAGVYVQNDQGRLVLQAGRDMNLTAATVVNQGKDSLTQLSAGRDMTLSTVTTSAQDNITWDKNNRLLQGVTQSTGSTLAGNGDVTLTAGRDMTSQAASLSAQKGLALMAGHDVTLTGAQNTSSLDEYHKVTGSSGMLSKTTTTTHDVTDRRTMTGSELNGDTVSISAGHNLNVTGSSVAGDNRVSLAAGNNLNIGTLTESNRETHLKQEKKSGLMSSGGVGFSMGSQSLKVTDTATDTTQKGSTVGSVHGDVSLQAGNRLTVNSSDLIAGRDMALSGKEVSITAATDQHVQTHTVEQKTSGLTLALSGTAGSALNTTVETVQAAKSAGNSRLEALQGVKAALSGAQAVQAGRLAEAQGNQKENNNAVGISLSYGSQSSKSEQQSEQTVAKGSTLTAGNHLSIQATGSGVKGVDGDLTIQGSQIKAGNNVLLQANRDVNLVSAENTSKLEGKNTSSGGSVGVGIGVGPGGPGFSLSASVNQGKGSEKGNGTTHTETTVDAGKQLTIISGRDTTLTGAQAGGETVKVDAGRHLTLTSEQDSDRYDSKQQNASAGGSFTFGSMSGSASVSLSRDKMHSNYDSVQEQTGIFAGRGGFDVTTGQHTQLNGAVIASTATADKNRLDTGTLGFSDTENLADFKTEHQSTGLSTGGSVAGNFLGNMANNLLVGANHEGHADSTTQSAVSAGNITIRDTHSQKQDVADLNRDAAHANQTLSPIFDREKEQQRLQQAQLIGEIGNQVADIARTEGQIAGEKAKRDPAALNQARAELEAAGKPFTEQDVAQRAYNNGMAASGFGTGGKYQQAIQAATAAVQGLAGGNLSAALAGGAAPYIAEVVKTMTTDPVTGEVNKAANVAAHAVVNAALAVAQGNNALAGAAGAATGEVVGMIATQMYGKPVNELSETEKQTVSTLATVAAGLAGGLVGDSGGAAVAGAQSGKTTVENNYLSADQIDNFAARAKGCEARGDCGQIVKEMEDLSLKQRNELIATCASSPTACKEKYGDIPANSLLVHEAIDRALGEDIPWAMKNDLSVLLMQQMDESGIVSSTDFAQRLEKQYGLDSQRAEILAGAAMAAVTGGLGKGGKPAAGTAGKNIVVVDSGKKGAWNKAMNKPEPNTIYKVDGDKTYHTDNLARPTQVEATLSANVKDRNGYQQCKAGRCGNLGDEGGHLIASIFNGPGEKLNLLPMDGNLNKGAWKSMENTWAKALSEGKDVKVNIQPSYTGNSVRPDKFYVEYSINGGRPVSETFKNVPGGK</sequence>
<dbReference type="GO" id="GO:0003824">
    <property type="term" value="F:catalytic activity"/>
    <property type="evidence" value="ECO:0007669"/>
    <property type="project" value="UniProtKB-ARBA"/>
</dbReference>